<dbReference type="Gene3D" id="2.60.120.260">
    <property type="entry name" value="Galactose-binding domain-like"/>
    <property type="match status" value="1"/>
</dbReference>
<dbReference type="InterPro" id="IPR011050">
    <property type="entry name" value="Pectin_lyase_fold/virulence"/>
</dbReference>
<dbReference type="InterPro" id="IPR008979">
    <property type="entry name" value="Galactose-bd-like_sf"/>
</dbReference>
<dbReference type="SMART" id="SM00710">
    <property type="entry name" value="PbH1"/>
    <property type="match status" value="6"/>
</dbReference>
<evidence type="ECO:0008006" key="4">
    <source>
        <dbReference type="Google" id="ProtNLM"/>
    </source>
</evidence>
<name>A0A920CLR6_9BACL</name>
<dbReference type="InterPro" id="IPR006626">
    <property type="entry name" value="PbH1"/>
</dbReference>
<feature type="chain" id="PRO_5037894081" description="F5/8 type C domain-containing protein" evidence="1">
    <location>
        <begin position="33"/>
        <end position="697"/>
    </location>
</feature>
<sequence length="697" mass="75713">MLKRTARKMMSMMSAIILLSGITAIVPSPAKAETARGTTYYVDNVSGDDGNAGTNPDTAWKSLAKVNATTFAPGDHILFKAGGSWQGQLWPKGSGMEGSPIIIDMYGTGSKPLIAGVTSELQTVFLKNQEYWEISNLEVTNPSSEPFTRDWKGKRGERRGVYVLNEEKGILNHIYIKNLNIHDVDGVYTTRSGGIIFDSVGSWVPSAFNDVLIDGNTLTDVDAYGIYISSNCILRYGMGDLWEWVPKPYGPWTPSTNVKISNNTVVRAATGGIAWNVTDGAVVEHNTVQEATYLATNASIWWAYADNSIVQYNESFASRNGSEDGTGFDVDAGNLGSLVQYNYSHDNAGGFMLYVNDTYNTINTIVRYNISQDDKARIFRYSGSIDTVLNYNNTIYVGAGSGNPVMSDYFTKSSGSPKNIYNYNNVYYSVGDRGWNLTGQTFDSNAYYGGKTLVNADAHKVTANPKFVNPGSGGTGMGTVDGYKLQSDSPLIGAGVPIADNGGRDYFGNPLYNGDPDIGAFEYQGNVPPATGKPPIVYTPAPIKPLPTPPGPEPGNLAPLATASASVATLSTSSIKSLTDGSYDKAWSSVDKGVTFPNYITLDFGSKQVTVNQLKIVTRFGTGQGVTKFDLEYFDGANWLPLKTGVEWVWQYSDQTNEAKTLDFDQTTAAKFRLKIGAANLKWGNFAINELEMYNRR</sequence>
<dbReference type="Gene3D" id="2.160.20.10">
    <property type="entry name" value="Single-stranded right-handed beta-helix, Pectin lyase-like"/>
    <property type="match status" value="1"/>
</dbReference>
<gene>
    <name evidence="2" type="ORF">J34TS1_01510</name>
</gene>
<dbReference type="InterPro" id="IPR012334">
    <property type="entry name" value="Pectin_lyas_fold"/>
</dbReference>
<dbReference type="SUPFAM" id="SSF51126">
    <property type="entry name" value="Pectin lyase-like"/>
    <property type="match status" value="1"/>
</dbReference>
<keyword evidence="1" id="KW-0732">Signal</keyword>
<organism evidence="2 3">
    <name type="scientific">Paenibacillus azoreducens</name>
    <dbReference type="NCBI Taxonomy" id="116718"/>
    <lineage>
        <taxon>Bacteria</taxon>
        <taxon>Bacillati</taxon>
        <taxon>Bacillota</taxon>
        <taxon>Bacilli</taxon>
        <taxon>Bacillales</taxon>
        <taxon>Paenibacillaceae</taxon>
        <taxon>Paenibacillus</taxon>
    </lineage>
</organism>
<keyword evidence="3" id="KW-1185">Reference proteome</keyword>
<protein>
    <recommendedName>
        <fullName evidence="4">F5/8 type C domain-containing protein</fullName>
    </recommendedName>
</protein>
<dbReference type="Proteomes" id="UP000682811">
    <property type="component" value="Unassembled WGS sequence"/>
</dbReference>
<dbReference type="AlphaFoldDB" id="A0A920CLR6"/>
<evidence type="ECO:0000256" key="1">
    <source>
        <dbReference type="SAM" id="SignalP"/>
    </source>
</evidence>
<proteinExistence type="predicted"/>
<dbReference type="SUPFAM" id="SSF49785">
    <property type="entry name" value="Galactose-binding domain-like"/>
    <property type="match status" value="1"/>
</dbReference>
<reference evidence="2 3" key="1">
    <citation type="submission" date="2021-03" db="EMBL/GenBank/DDBJ databases">
        <title>Antimicrobial resistance genes in bacteria isolated from Japanese honey, and their potential for conferring macrolide and lincosamide resistance in the American foulbrood pathogen Paenibacillus larvae.</title>
        <authorList>
            <person name="Okamoto M."/>
            <person name="Kumagai M."/>
            <person name="Kanamori H."/>
            <person name="Takamatsu D."/>
        </authorList>
    </citation>
    <scope>NUCLEOTIDE SEQUENCE [LARGE SCALE GENOMIC DNA]</scope>
    <source>
        <strain evidence="2 3">J34TS1</strain>
    </source>
</reference>
<comment type="caution">
    <text evidence="2">The sequence shown here is derived from an EMBL/GenBank/DDBJ whole genome shotgun (WGS) entry which is preliminary data.</text>
</comment>
<feature type="signal peptide" evidence="1">
    <location>
        <begin position="1"/>
        <end position="32"/>
    </location>
</feature>
<dbReference type="EMBL" id="BORT01000001">
    <property type="protein sequence ID" value="GIO45386.1"/>
    <property type="molecule type" value="Genomic_DNA"/>
</dbReference>
<dbReference type="RefSeq" id="WP_237099981.1">
    <property type="nucleotide sequence ID" value="NZ_AP025343.1"/>
</dbReference>
<evidence type="ECO:0000313" key="3">
    <source>
        <dbReference type="Proteomes" id="UP000682811"/>
    </source>
</evidence>
<evidence type="ECO:0000313" key="2">
    <source>
        <dbReference type="EMBL" id="GIO45386.1"/>
    </source>
</evidence>
<accession>A0A920CLR6</accession>